<protein>
    <recommendedName>
        <fullName evidence="3">DUF7719 domain-containing protein</fullName>
    </recommendedName>
</protein>
<feature type="transmembrane region" description="Helical" evidence="2">
    <location>
        <begin position="181"/>
        <end position="207"/>
    </location>
</feature>
<evidence type="ECO:0000313" key="5">
    <source>
        <dbReference type="Proteomes" id="UP000276864"/>
    </source>
</evidence>
<dbReference type="EMBL" id="QWIM01002653">
    <property type="protein sequence ID" value="RMY09865.1"/>
    <property type="molecule type" value="Genomic_DNA"/>
</dbReference>
<dbReference type="Pfam" id="PF24841">
    <property type="entry name" value="DUF7719"/>
    <property type="match status" value="1"/>
</dbReference>
<feature type="domain" description="DUF7719" evidence="3">
    <location>
        <begin position="144"/>
        <end position="212"/>
    </location>
</feature>
<name>A0A3M6Z3A7_HORWE</name>
<feature type="region of interest" description="Disordered" evidence="1">
    <location>
        <begin position="1"/>
        <end position="45"/>
    </location>
</feature>
<keyword evidence="2" id="KW-0472">Membrane</keyword>
<dbReference type="PANTHER" id="PTHR37846">
    <property type="entry name" value="YALI0B21296P"/>
    <property type="match status" value="1"/>
</dbReference>
<evidence type="ECO:0000256" key="2">
    <source>
        <dbReference type="SAM" id="Phobius"/>
    </source>
</evidence>
<evidence type="ECO:0000313" key="4">
    <source>
        <dbReference type="EMBL" id="RMY09865.1"/>
    </source>
</evidence>
<proteinExistence type="predicted"/>
<feature type="compositionally biased region" description="Basic and acidic residues" evidence="1">
    <location>
        <begin position="1"/>
        <end position="22"/>
    </location>
</feature>
<evidence type="ECO:0000256" key="1">
    <source>
        <dbReference type="SAM" id="MobiDB-lite"/>
    </source>
</evidence>
<dbReference type="PANTHER" id="PTHR37846:SF1">
    <property type="entry name" value="DEACETYLASE-LIKE PROTEIN"/>
    <property type="match status" value="1"/>
</dbReference>
<feature type="transmembrane region" description="Helical" evidence="2">
    <location>
        <begin position="114"/>
        <end position="133"/>
    </location>
</feature>
<dbReference type="InterPro" id="IPR056136">
    <property type="entry name" value="DUF7719"/>
</dbReference>
<dbReference type="AlphaFoldDB" id="A0A3M6Z3A7"/>
<accession>A0A3M6Z3A7</accession>
<keyword evidence="2" id="KW-0812">Transmembrane</keyword>
<gene>
    <name evidence="4" type="ORF">D0866_14559</name>
</gene>
<organism evidence="4 5">
    <name type="scientific">Hortaea werneckii</name>
    <name type="common">Black yeast</name>
    <name type="synonym">Cladosporium werneckii</name>
    <dbReference type="NCBI Taxonomy" id="91943"/>
    <lineage>
        <taxon>Eukaryota</taxon>
        <taxon>Fungi</taxon>
        <taxon>Dikarya</taxon>
        <taxon>Ascomycota</taxon>
        <taxon>Pezizomycotina</taxon>
        <taxon>Dothideomycetes</taxon>
        <taxon>Dothideomycetidae</taxon>
        <taxon>Mycosphaerellales</taxon>
        <taxon>Teratosphaeriaceae</taxon>
        <taxon>Hortaea</taxon>
    </lineage>
</organism>
<dbReference type="Proteomes" id="UP000276864">
    <property type="component" value="Unassembled WGS sequence"/>
</dbReference>
<evidence type="ECO:0000259" key="3">
    <source>
        <dbReference type="Pfam" id="PF24841"/>
    </source>
</evidence>
<reference evidence="4 5" key="1">
    <citation type="journal article" date="2018" name="BMC Genomics">
        <title>Genomic evidence for intraspecific hybridization in a clonal and extremely halotolerant yeast.</title>
        <authorList>
            <person name="Gostincar C."/>
            <person name="Stajich J.E."/>
            <person name="Zupancic J."/>
            <person name="Zalar P."/>
            <person name="Gunde-Cimerman N."/>
        </authorList>
    </citation>
    <scope>NUCLEOTIDE SEQUENCE [LARGE SCALE GENOMIC DNA]</scope>
    <source>
        <strain evidence="4 5">EXF-6651</strain>
    </source>
</reference>
<keyword evidence="2" id="KW-1133">Transmembrane helix</keyword>
<feature type="transmembrane region" description="Helical" evidence="2">
    <location>
        <begin position="83"/>
        <end position="102"/>
    </location>
</feature>
<feature type="transmembrane region" description="Helical" evidence="2">
    <location>
        <begin position="145"/>
        <end position="161"/>
    </location>
</feature>
<comment type="caution">
    <text evidence="4">The sequence shown here is derived from an EMBL/GenBank/DDBJ whole genome shotgun (WGS) entry which is preliminary data.</text>
</comment>
<sequence length="213" mass="24239">MAEEEAPRNRRERRAAAKESGKPIEAPTQEPKIRTMQPDRSGPKGKTLLDLYETRKLYSTKANLSIPRLGSPDEEPIGPLGQAVFWAVSLGMLHFTLDVLVYQQYAQEILWSAIFRRTFTGLPILFLLIFMLRSETADRFPNVRQLFYLVVGVSAGCYTIHAANRYDYFAVMKQAPPLGTIWIWSVIEMRLPVAALSVLANVGFLWWRGYSIT</sequence>